<dbReference type="EMBL" id="BHYL01000094">
    <property type="protein sequence ID" value="GCD19764.1"/>
    <property type="molecule type" value="Genomic_DNA"/>
</dbReference>
<dbReference type="RefSeq" id="WP_124342290.1">
    <property type="nucleotide sequence ID" value="NZ_BHYL01000094.1"/>
</dbReference>
<dbReference type="GO" id="GO:0008168">
    <property type="term" value="F:methyltransferase activity"/>
    <property type="evidence" value="ECO:0007669"/>
    <property type="project" value="UniProtKB-KW"/>
</dbReference>
<organism evidence="2 3">
    <name type="scientific">Cellulomonas algicola</name>
    <dbReference type="NCBI Taxonomy" id="2071633"/>
    <lineage>
        <taxon>Bacteria</taxon>
        <taxon>Bacillati</taxon>
        <taxon>Actinomycetota</taxon>
        <taxon>Actinomycetes</taxon>
        <taxon>Micrococcales</taxon>
        <taxon>Cellulomonadaceae</taxon>
        <taxon>Cellulomonas</taxon>
    </lineage>
</organism>
<evidence type="ECO:0000313" key="2">
    <source>
        <dbReference type="EMBL" id="GCD19764.1"/>
    </source>
</evidence>
<dbReference type="GO" id="GO:0032259">
    <property type="term" value="P:methylation"/>
    <property type="evidence" value="ECO:0007669"/>
    <property type="project" value="UniProtKB-KW"/>
</dbReference>
<sequence length="115" mass="12147">MVDEVLAGRVRALVGARVPVVERRMFGGVAFLVGGHMAVGVSGRQGAVMVRVPAEETARLLTEPGTRPFVMNGRHAAGWLLVEPSAVEDDDDLAPWVDAGVDHARSLPPKPGAED</sequence>
<dbReference type="AlphaFoldDB" id="A0A401UYR9"/>
<keyword evidence="2" id="KW-0808">Transferase</keyword>
<name>A0A401UYR9_9CELL</name>
<dbReference type="OrthoDB" id="214902at2"/>
<proteinExistence type="predicted"/>
<reference evidence="2 3" key="1">
    <citation type="submission" date="2018-11" db="EMBL/GenBank/DDBJ databases">
        <title>Draft genome sequence of Cellulomonas takizawaensis strain TKZ-21.</title>
        <authorList>
            <person name="Yamamura H."/>
            <person name="Hayashi T."/>
            <person name="Hamada M."/>
            <person name="Serisawa Y."/>
            <person name="Matsuyama K."/>
            <person name="Nakagawa Y."/>
            <person name="Otoguro M."/>
            <person name="Yanagida F."/>
            <person name="Hayakawa M."/>
        </authorList>
    </citation>
    <scope>NUCLEOTIDE SEQUENCE [LARGE SCALE GENOMIC DNA]</scope>
    <source>
        <strain evidence="2 3">TKZ-21</strain>
    </source>
</reference>
<protein>
    <submittedName>
        <fullName evidence="2">RNA methyltransferase</fullName>
    </submittedName>
</protein>
<dbReference type="SUPFAM" id="SSF159894">
    <property type="entry name" value="YgaC/TfoX-N like"/>
    <property type="match status" value="1"/>
</dbReference>
<dbReference type="InterPro" id="IPR007076">
    <property type="entry name" value="TfoX_N"/>
</dbReference>
<dbReference type="Gene3D" id="3.30.1460.30">
    <property type="entry name" value="YgaC/TfoX-N like chaperone"/>
    <property type="match status" value="1"/>
</dbReference>
<evidence type="ECO:0000313" key="3">
    <source>
        <dbReference type="Proteomes" id="UP000288246"/>
    </source>
</evidence>
<keyword evidence="2" id="KW-0489">Methyltransferase</keyword>
<dbReference type="Proteomes" id="UP000288246">
    <property type="component" value="Unassembled WGS sequence"/>
</dbReference>
<dbReference type="Pfam" id="PF04993">
    <property type="entry name" value="TfoX_N"/>
    <property type="match status" value="1"/>
</dbReference>
<keyword evidence="3" id="KW-1185">Reference proteome</keyword>
<comment type="caution">
    <text evidence="2">The sequence shown here is derived from an EMBL/GenBank/DDBJ whole genome shotgun (WGS) entry which is preliminary data.</text>
</comment>
<feature type="domain" description="TfoX N-terminal" evidence="1">
    <location>
        <begin position="18"/>
        <end position="104"/>
    </location>
</feature>
<gene>
    <name evidence="2" type="ORF">CTKZ_13260</name>
</gene>
<evidence type="ECO:0000259" key="1">
    <source>
        <dbReference type="Pfam" id="PF04993"/>
    </source>
</evidence>
<accession>A0A401UYR9</accession>